<dbReference type="PANTHER" id="PTHR21646">
    <property type="entry name" value="UBIQUITIN CARBOXYL-TERMINAL HYDROLASE"/>
    <property type="match status" value="1"/>
</dbReference>
<dbReference type="InterPro" id="IPR001394">
    <property type="entry name" value="Peptidase_C19_UCH"/>
</dbReference>
<evidence type="ECO:0000313" key="6">
    <source>
        <dbReference type="EMBL" id="KAJ8709428.1"/>
    </source>
</evidence>
<dbReference type="SUPFAM" id="SSF52821">
    <property type="entry name" value="Rhodanese/Cell cycle control phosphatase"/>
    <property type="match status" value="1"/>
</dbReference>
<dbReference type="Pfam" id="PF08969">
    <property type="entry name" value="USP8_dimer"/>
    <property type="match status" value="1"/>
</dbReference>
<dbReference type="Pfam" id="PF00443">
    <property type="entry name" value="UCH"/>
    <property type="match status" value="1"/>
</dbReference>
<comment type="catalytic activity">
    <reaction evidence="1">
        <text>Thiol-dependent hydrolysis of ester, thioester, amide, peptide and isopeptide bonds formed by the C-terminal Gly of ubiquitin (a 76-residue protein attached to proteins as an intracellular targeting signal).</text>
        <dbReference type="EC" id="3.4.19.12"/>
    </reaction>
</comment>
<comment type="similarity">
    <text evidence="2">Belongs to the peptidase C19 family.</text>
</comment>
<feature type="compositionally biased region" description="Basic and acidic residues" evidence="4">
    <location>
        <begin position="442"/>
        <end position="455"/>
    </location>
</feature>
<dbReference type="InterPro" id="IPR050185">
    <property type="entry name" value="Ub_carboxyl-term_hydrolase"/>
</dbReference>
<evidence type="ECO:0000256" key="3">
    <source>
        <dbReference type="ARBA" id="ARBA00012759"/>
    </source>
</evidence>
<dbReference type="EMBL" id="JARGEI010000024">
    <property type="protein sequence ID" value="KAJ8709428.1"/>
    <property type="molecule type" value="Genomic_DNA"/>
</dbReference>
<dbReference type="PROSITE" id="PS00972">
    <property type="entry name" value="USP_1"/>
    <property type="match status" value="1"/>
</dbReference>
<dbReference type="Gene3D" id="3.90.70.10">
    <property type="entry name" value="Cysteine proteinases"/>
    <property type="match status" value="2"/>
</dbReference>
<dbReference type="Proteomes" id="UP001231518">
    <property type="component" value="Chromosome 22"/>
</dbReference>
<feature type="region of interest" description="Disordered" evidence="4">
    <location>
        <begin position="140"/>
        <end position="159"/>
    </location>
</feature>
<dbReference type="PROSITE" id="PS00973">
    <property type="entry name" value="USP_2"/>
    <property type="match status" value="1"/>
</dbReference>
<dbReference type="GO" id="GO:0004843">
    <property type="term" value="F:cysteine-type deubiquitinase activity"/>
    <property type="evidence" value="ECO:0007669"/>
    <property type="project" value="UniProtKB-EC"/>
</dbReference>
<dbReference type="PANTHER" id="PTHR21646:SF46">
    <property type="entry name" value="UBIQUITIN CARBOXYL-TERMINAL HYDROLASE"/>
    <property type="match status" value="1"/>
</dbReference>
<protein>
    <recommendedName>
        <fullName evidence="3">ubiquitinyl hydrolase 1</fullName>
        <ecNumber evidence="3">3.4.19.12</ecNumber>
    </recommendedName>
</protein>
<dbReference type="InterPro" id="IPR038765">
    <property type="entry name" value="Papain-like_cys_pep_sf"/>
</dbReference>
<keyword evidence="7" id="KW-1185">Reference proteome</keyword>
<gene>
    <name evidence="6" type="ORF">PYW07_009254</name>
</gene>
<dbReference type="Gene3D" id="3.40.250.10">
    <property type="entry name" value="Rhodanese-like domain"/>
    <property type="match status" value="1"/>
</dbReference>
<dbReference type="InterPro" id="IPR036873">
    <property type="entry name" value="Rhodanese-like_dom_sf"/>
</dbReference>
<proteinExistence type="inferred from homology"/>
<dbReference type="AlphaFoldDB" id="A0AAD7YB83"/>
<dbReference type="InterPro" id="IPR015063">
    <property type="entry name" value="USP8_dimer"/>
</dbReference>
<feature type="region of interest" description="Disordered" evidence="4">
    <location>
        <begin position="517"/>
        <end position="592"/>
    </location>
</feature>
<evidence type="ECO:0000256" key="1">
    <source>
        <dbReference type="ARBA" id="ARBA00000707"/>
    </source>
</evidence>
<evidence type="ECO:0000256" key="2">
    <source>
        <dbReference type="ARBA" id="ARBA00009085"/>
    </source>
</evidence>
<feature type="region of interest" description="Disordered" evidence="4">
    <location>
        <begin position="321"/>
        <end position="343"/>
    </location>
</feature>
<sequence length="1079" mass="123625">MTETRRIQLHLGKCIEDLDQLHNVPDLKSKRATLLCKTAQKLFESAEEAREKGDEEYSYVYYMKYLRVIAYISKDKDYLKDKTYFNNMLGAKNPNKAIDYAEKLKNSLIDRYQKEQKTKRLNDIKENELIKQKIDENRKKTAETTPVIEPPQPLGLPGPDEVTIKSEQLYTILKSGKLKVMILDARPGKDYVESHINCPACISVPEEVISPGQSANVLEQNLPAASRPVWADRATMELIIMLDWNSTAVIPGKTLHLLKTILLKWDVKVHYARQPLALHGGYEDWLLKYPAFTTNPQCVPPRQDDFMDDMLGEIDYPNWSELSPGAGAAPPTSRARPGEPVVDRSSKAAAVQVYSERARSMQLILEQQERIADTSLTLEMQRIEAEQDWEKVREQREGEVQEELRSMFKLREQEIISQLMQLENKQYDMEQENQSLREQLEEYQRREREEAEKLAETITSATEETEGADVEERQRLLSEQATAAREVAAARARIAAVREQREQLDRTRELLEAERKRKLQHARDNRKPDLDKPQHGDEDGDSYMMSPDSPASGLNRSHSSPNIAKVSSDEEEVSVPAFDRSTKPTKVAPSSDLHQRDFQPVWGDVEERTAIAVSKGGSIFKILRYERRCIPLDTANMVLKVKVRLKYSQNHIVWLFRRGRGLTGLKNLGNTCYMNSIIQCLNNTAILVTYFCNGQYLEHVNRSHSTRGAIAEELAAVVRALWSGQYRFIATRDLRGPPGESYPLTLYLLLSEPSIAEELAAVVRALWSGQYRFIATRDLRGPPGESSHLTLYLLLSEPSIAEELAAVVRALWSGQYRFIATRDLRNEVGKHQRAFRGCEQQDSHEFLTILMDWLHLDLQFSINVPPHKDSLQPSEKAWHEYTKSKESLILRLFYGQIKSTVRCTVCGKTSVTYESFSNLSLELPANANRCTLSDCLKLYLNGETIPGWNCPNCKEKRDAVKKLDISRLPPVLVIHFKRFYVDPKEYMCNAYRKKQTYIDFPLEELDMRQFAQCQSNHSTYNLYAVSNHYGSMEGGHYTAYCKSSVYGKWYKYDDHVVTEIPASEVKSSAAYILFYTSGS</sequence>
<dbReference type="Gene3D" id="1.20.58.80">
    <property type="entry name" value="Phosphotransferase system, lactose/cellobiose-type IIA subunit"/>
    <property type="match status" value="1"/>
</dbReference>
<accession>A0AAD7YB83</accession>
<feature type="compositionally biased region" description="Polar residues" evidence="4">
    <location>
        <begin position="552"/>
        <end position="562"/>
    </location>
</feature>
<evidence type="ECO:0000256" key="4">
    <source>
        <dbReference type="SAM" id="MobiDB-lite"/>
    </source>
</evidence>
<evidence type="ECO:0000313" key="7">
    <source>
        <dbReference type="Proteomes" id="UP001231518"/>
    </source>
</evidence>
<name>A0AAD7YB83_MYTSE</name>
<dbReference type="InterPro" id="IPR018200">
    <property type="entry name" value="USP_CS"/>
</dbReference>
<dbReference type="InterPro" id="IPR028889">
    <property type="entry name" value="USP"/>
</dbReference>
<dbReference type="PROSITE" id="PS50235">
    <property type="entry name" value="USP_3"/>
    <property type="match status" value="1"/>
</dbReference>
<dbReference type="GO" id="GO:0016579">
    <property type="term" value="P:protein deubiquitination"/>
    <property type="evidence" value="ECO:0007669"/>
    <property type="project" value="InterPro"/>
</dbReference>
<feature type="compositionally biased region" description="Basic and acidic residues" evidence="4">
    <location>
        <begin position="517"/>
        <end position="537"/>
    </location>
</feature>
<dbReference type="SUPFAM" id="SSF54001">
    <property type="entry name" value="Cysteine proteinases"/>
    <property type="match status" value="1"/>
</dbReference>
<feature type="region of interest" description="Disordered" evidence="4">
    <location>
        <begin position="442"/>
        <end position="472"/>
    </location>
</feature>
<organism evidence="6 7">
    <name type="scientific">Mythimna separata</name>
    <name type="common">Oriental armyworm</name>
    <name type="synonym">Pseudaletia separata</name>
    <dbReference type="NCBI Taxonomy" id="271217"/>
    <lineage>
        <taxon>Eukaryota</taxon>
        <taxon>Metazoa</taxon>
        <taxon>Ecdysozoa</taxon>
        <taxon>Arthropoda</taxon>
        <taxon>Hexapoda</taxon>
        <taxon>Insecta</taxon>
        <taxon>Pterygota</taxon>
        <taxon>Neoptera</taxon>
        <taxon>Endopterygota</taxon>
        <taxon>Lepidoptera</taxon>
        <taxon>Glossata</taxon>
        <taxon>Ditrysia</taxon>
        <taxon>Noctuoidea</taxon>
        <taxon>Noctuidae</taxon>
        <taxon>Noctuinae</taxon>
        <taxon>Hadenini</taxon>
        <taxon>Mythimna</taxon>
    </lineage>
</organism>
<dbReference type="SUPFAM" id="SSF140856">
    <property type="entry name" value="USP8 N-terminal domain-like"/>
    <property type="match status" value="1"/>
</dbReference>
<dbReference type="EC" id="3.4.19.12" evidence="3"/>
<comment type="caution">
    <text evidence="6">The sequence shown here is derived from an EMBL/GenBank/DDBJ whole genome shotgun (WGS) entry which is preliminary data.</text>
</comment>
<reference evidence="6" key="1">
    <citation type="submission" date="2023-03" db="EMBL/GenBank/DDBJ databases">
        <title>Chromosome-level genomes of two armyworms, Mythimna separata and Mythimna loreyi, provide insights into the biosynthesis and reception of sex pheromones.</title>
        <authorList>
            <person name="Zhao H."/>
        </authorList>
    </citation>
    <scope>NUCLEOTIDE SEQUENCE</scope>
    <source>
        <strain evidence="6">BeijingLab</strain>
        <tissue evidence="6">Pupa</tissue>
    </source>
</reference>
<evidence type="ECO:0000259" key="5">
    <source>
        <dbReference type="PROSITE" id="PS50235"/>
    </source>
</evidence>
<dbReference type="CDD" id="cd02674">
    <property type="entry name" value="Peptidase_C19R"/>
    <property type="match status" value="1"/>
</dbReference>
<feature type="domain" description="USP" evidence="5">
    <location>
        <begin position="663"/>
        <end position="1078"/>
    </location>
</feature>